<feature type="domain" description="Histidine kinase/HSP90-like ATPase" evidence="10">
    <location>
        <begin position="542"/>
        <end position="637"/>
    </location>
</feature>
<keyword evidence="4" id="KW-0808">Transferase</keyword>
<keyword evidence="8" id="KW-1133">Transmembrane helix</keyword>
<keyword evidence="6" id="KW-0418">Kinase</keyword>
<dbReference type="Gene3D" id="1.25.40.10">
    <property type="entry name" value="Tetratricopeptide repeat domain"/>
    <property type="match status" value="1"/>
</dbReference>
<dbReference type="InterPro" id="IPR011990">
    <property type="entry name" value="TPR-like_helical_dom_sf"/>
</dbReference>
<comment type="caution">
    <text evidence="11">The sequence shown here is derived from an EMBL/GenBank/DDBJ whole genome shotgun (WGS) entry which is preliminary data.</text>
</comment>
<evidence type="ECO:0000256" key="8">
    <source>
        <dbReference type="SAM" id="Phobius"/>
    </source>
</evidence>
<keyword evidence="8" id="KW-0812">Transmembrane</keyword>
<dbReference type="SUPFAM" id="SSF55874">
    <property type="entry name" value="ATPase domain of HSP90 chaperone/DNA topoisomerase II/histidine kinase"/>
    <property type="match status" value="1"/>
</dbReference>
<proteinExistence type="predicted"/>
<comment type="catalytic activity">
    <reaction evidence="1">
        <text>ATP + protein L-histidine = ADP + protein N-phospho-L-histidine.</text>
        <dbReference type="EC" id="2.7.13.3"/>
    </reaction>
</comment>
<protein>
    <recommendedName>
        <fullName evidence="2">histidine kinase</fullName>
        <ecNumber evidence="2">2.7.13.3</ecNumber>
    </recommendedName>
</protein>
<evidence type="ECO:0000256" key="7">
    <source>
        <dbReference type="ARBA" id="ARBA00022840"/>
    </source>
</evidence>
<dbReference type="Proteomes" id="UP000249248">
    <property type="component" value="Unassembled WGS sequence"/>
</dbReference>
<dbReference type="Gene3D" id="3.30.450.20">
    <property type="entry name" value="PAS domain"/>
    <property type="match status" value="1"/>
</dbReference>
<sequence>MFKQFNISILFIISSWTCSLHAAIDSTYFKLLDSAELYITFLEKDQQKADIYFDQAYDLLNGLNDPLNTAIFYFRKSKLEMFRENVKLGEKYCKIALAELKGEQNNILYYQIKHRLGNAYYIENEYNKAVNQYLEIIYSEKKEEELSEEDRLELKKIKAYSYNNIAGINYVLSAENNAINYYEKSAVLFEELNNEAMLKYCYFYLASAYIDKKEFEKARENILIGLKMVDEQNNTIDVADFYLTYSHYFLEINQLDSAKYYIDKCLLIFNEYDDVLSIHKANVFKGEYLLKTNKYHEAIDILENGYQDLIEGHSRKLQLRIEELLAKSYMEINNYRKAYEYINLALKSQSNILQNNEDFFAFEFDKRIKMNQIFYQDSIQAISDNLKISKIESDLKEKSILNKFLFFAVLVFLLITVGLFYIVNRNMKINKKLKSSINENNILFKEVHHRVKNNFQIISSLMNLQKMAVDEPKIDAILNEIQQRINSMSLVHELLYKHDEVDRIDIYEYVKELVVSIENSYNNAKKEINYHIQINKIELVLEKAIPLGLILNEAITNAMKHAFVGNDKGDIWIELSSISETHYQLIVKDNGIGTSGVNYRSDNSLGLDLIEILSEQLDGKAEIKNEDGMLVKIIFEK</sequence>
<dbReference type="RefSeq" id="WP_111064586.1">
    <property type="nucleotide sequence ID" value="NZ_JBHUCU010000001.1"/>
</dbReference>
<feature type="transmembrane region" description="Helical" evidence="8">
    <location>
        <begin position="404"/>
        <end position="423"/>
    </location>
</feature>
<reference evidence="11 12" key="1">
    <citation type="submission" date="2018-06" db="EMBL/GenBank/DDBJ databases">
        <title>The draft genome sequence of Crocinitomix sp. SM1701.</title>
        <authorList>
            <person name="Zhang X."/>
        </authorList>
    </citation>
    <scope>NUCLEOTIDE SEQUENCE [LARGE SCALE GENOMIC DNA]</scope>
    <source>
        <strain evidence="11 12">SM1701</strain>
    </source>
</reference>
<dbReference type="PANTHER" id="PTHR41523:SF8">
    <property type="entry name" value="ETHYLENE RESPONSE SENSOR PROTEIN"/>
    <property type="match status" value="1"/>
</dbReference>
<evidence type="ECO:0000256" key="6">
    <source>
        <dbReference type="ARBA" id="ARBA00022777"/>
    </source>
</evidence>
<organism evidence="11 12">
    <name type="scientific">Putridiphycobacter roseus</name>
    <dbReference type="NCBI Taxonomy" id="2219161"/>
    <lineage>
        <taxon>Bacteria</taxon>
        <taxon>Pseudomonadati</taxon>
        <taxon>Bacteroidota</taxon>
        <taxon>Flavobacteriia</taxon>
        <taxon>Flavobacteriales</taxon>
        <taxon>Crocinitomicaceae</taxon>
        <taxon>Putridiphycobacter</taxon>
    </lineage>
</organism>
<dbReference type="OrthoDB" id="9767435at2"/>
<keyword evidence="7" id="KW-0067">ATP-binding</keyword>
<dbReference type="InterPro" id="IPR011495">
    <property type="entry name" value="Sig_transdc_His_kin_sub2_dim/P"/>
</dbReference>
<dbReference type="Gene3D" id="3.30.565.10">
    <property type="entry name" value="Histidine kinase-like ATPase, C-terminal domain"/>
    <property type="match status" value="1"/>
</dbReference>
<dbReference type="InterPro" id="IPR019734">
    <property type="entry name" value="TPR_rpt"/>
</dbReference>
<dbReference type="InterPro" id="IPR036890">
    <property type="entry name" value="HATPase_C_sf"/>
</dbReference>
<evidence type="ECO:0000256" key="9">
    <source>
        <dbReference type="SAM" id="SignalP"/>
    </source>
</evidence>
<evidence type="ECO:0000256" key="1">
    <source>
        <dbReference type="ARBA" id="ARBA00000085"/>
    </source>
</evidence>
<name>A0A2W1MYW4_9FLAO</name>
<evidence type="ECO:0000313" key="12">
    <source>
        <dbReference type="Proteomes" id="UP000249248"/>
    </source>
</evidence>
<evidence type="ECO:0000256" key="5">
    <source>
        <dbReference type="ARBA" id="ARBA00022741"/>
    </source>
</evidence>
<accession>A0A2W1MYW4</accession>
<dbReference type="SMART" id="SM00028">
    <property type="entry name" value="TPR"/>
    <property type="match status" value="4"/>
</dbReference>
<dbReference type="Pfam" id="PF02518">
    <property type="entry name" value="HATPase_c"/>
    <property type="match status" value="1"/>
</dbReference>
<feature type="signal peptide" evidence="9">
    <location>
        <begin position="1"/>
        <end position="22"/>
    </location>
</feature>
<dbReference type="SMART" id="SM00387">
    <property type="entry name" value="HATPase_c"/>
    <property type="match status" value="1"/>
</dbReference>
<evidence type="ECO:0000256" key="2">
    <source>
        <dbReference type="ARBA" id="ARBA00012438"/>
    </source>
</evidence>
<evidence type="ECO:0000313" key="11">
    <source>
        <dbReference type="EMBL" id="PZE15751.1"/>
    </source>
</evidence>
<keyword evidence="3" id="KW-0597">Phosphoprotein</keyword>
<evidence type="ECO:0000259" key="10">
    <source>
        <dbReference type="SMART" id="SM00387"/>
    </source>
</evidence>
<dbReference type="EC" id="2.7.13.3" evidence="2"/>
<dbReference type="InterPro" id="IPR003594">
    <property type="entry name" value="HATPase_dom"/>
</dbReference>
<keyword evidence="8" id="KW-0472">Membrane</keyword>
<evidence type="ECO:0000256" key="3">
    <source>
        <dbReference type="ARBA" id="ARBA00022553"/>
    </source>
</evidence>
<dbReference type="GO" id="GO:0004673">
    <property type="term" value="F:protein histidine kinase activity"/>
    <property type="evidence" value="ECO:0007669"/>
    <property type="project" value="UniProtKB-EC"/>
</dbReference>
<gene>
    <name evidence="11" type="ORF">DNU06_16370</name>
</gene>
<keyword evidence="9" id="KW-0732">Signal</keyword>
<dbReference type="AlphaFoldDB" id="A0A2W1MYW4"/>
<dbReference type="Pfam" id="PF07568">
    <property type="entry name" value="HisKA_2"/>
    <property type="match status" value="1"/>
</dbReference>
<dbReference type="SUPFAM" id="SSF48452">
    <property type="entry name" value="TPR-like"/>
    <property type="match status" value="2"/>
</dbReference>
<dbReference type="GO" id="GO:0005524">
    <property type="term" value="F:ATP binding"/>
    <property type="evidence" value="ECO:0007669"/>
    <property type="project" value="UniProtKB-KW"/>
</dbReference>
<keyword evidence="5" id="KW-0547">Nucleotide-binding</keyword>
<dbReference type="PANTHER" id="PTHR41523">
    <property type="entry name" value="TWO-COMPONENT SYSTEM SENSOR PROTEIN"/>
    <property type="match status" value="1"/>
</dbReference>
<evidence type="ECO:0000256" key="4">
    <source>
        <dbReference type="ARBA" id="ARBA00022679"/>
    </source>
</evidence>
<keyword evidence="12" id="KW-1185">Reference proteome</keyword>
<feature type="chain" id="PRO_5015985598" description="histidine kinase" evidence="9">
    <location>
        <begin position="23"/>
        <end position="637"/>
    </location>
</feature>
<dbReference type="EMBL" id="QKSB01000017">
    <property type="protein sequence ID" value="PZE15751.1"/>
    <property type="molecule type" value="Genomic_DNA"/>
</dbReference>